<feature type="non-terminal residue" evidence="5">
    <location>
        <position position="149"/>
    </location>
</feature>
<evidence type="ECO:0000313" key="6">
    <source>
        <dbReference type="Proteomes" id="UP000095023"/>
    </source>
</evidence>
<dbReference type="InterPro" id="IPR004861">
    <property type="entry name" value="Siw14-like"/>
</dbReference>
<reference evidence="6" key="1">
    <citation type="submission" date="2016-02" db="EMBL/GenBank/DDBJ databases">
        <title>Comparative genomics of biotechnologically important yeasts.</title>
        <authorList>
            <consortium name="DOE Joint Genome Institute"/>
            <person name="Riley R."/>
            <person name="Haridas S."/>
            <person name="Wolfe K.H."/>
            <person name="Lopes M.R."/>
            <person name="Hittinger C.T."/>
            <person name="Goker M."/>
            <person name="Salamov A."/>
            <person name="Wisecaver J."/>
            <person name="Long T.M."/>
            <person name="Aerts A.L."/>
            <person name="Barry K."/>
            <person name="Choi C."/>
            <person name="Clum A."/>
            <person name="Coughlan A.Y."/>
            <person name="Deshpande S."/>
            <person name="Douglass A.P."/>
            <person name="Hanson S.J."/>
            <person name="Klenk H.-P."/>
            <person name="Labutti K."/>
            <person name="Lapidus A."/>
            <person name="Lindquist E."/>
            <person name="Lipzen A."/>
            <person name="Meier-Kolthoff J.P."/>
            <person name="Ohm R.A."/>
            <person name="Otillar R.P."/>
            <person name="Pangilinan J."/>
            <person name="Peng Y."/>
            <person name="Rokas A."/>
            <person name="Rosa C.A."/>
            <person name="Scheuner C."/>
            <person name="Sibirny A.A."/>
            <person name="Slot J.C."/>
            <person name="Stielow J.B."/>
            <person name="Sun H."/>
            <person name="Kurtzman C.P."/>
            <person name="Blackwell M."/>
            <person name="Jeffries T.W."/>
            <person name="Grigoriev I.V."/>
        </authorList>
    </citation>
    <scope>NUCLEOTIDE SEQUENCE [LARGE SCALE GENOMIC DNA]</scope>
    <source>
        <strain evidence="6">NRRL Y-17796</strain>
    </source>
</reference>
<proteinExistence type="inferred from homology"/>
<evidence type="ECO:0000256" key="1">
    <source>
        <dbReference type="ARBA" id="ARBA00004496"/>
    </source>
</evidence>
<evidence type="ECO:0000256" key="4">
    <source>
        <dbReference type="ARBA" id="ARBA00022801"/>
    </source>
</evidence>
<dbReference type="PANTHER" id="PTHR31126:SF18">
    <property type="entry name" value="PROTEIN-TYROSINE-PHOSPHATASE"/>
    <property type="match status" value="1"/>
</dbReference>
<accession>A0A1E4TCW4</accession>
<evidence type="ECO:0000256" key="3">
    <source>
        <dbReference type="ARBA" id="ARBA00022490"/>
    </source>
</evidence>
<dbReference type="CDD" id="cd14501">
    <property type="entry name" value="PFA-DSP"/>
    <property type="match status" value="1"/>
</dbReference>
<keyword evidence="4" id="KW-0378">Hydrolase</keyword>
<comment type="similarity">
    <text evidence="2">Belongs to the protein-tyrosine phosphatase family.</text>
</comment>
<dbReference type="PRINTS" id="PR01911">
    <property type="entry name" value="PFDSPHPHTASE"/>
</dbReference>
<dbReference type="Proteomes" id="UP000095023">
    <property type="component" value="Unassembled WGS sequence"/>
</dbReference>
<dbReference type="GO" id="GO:0005737">
    <property type="term" value="C:cytoplasm"/>
    <property type="evidence" value="ECO:0007669"/>
    <property type="project" value="UniProtKB-SubCell"/>
</dbReference>
<dbReference type="Gene3D" id="3.90.190.10">
    <property type="entry name" value="Protein tyrosine phosphatase superfamily"/>
    <property type="match status" value="1"/>
</dbReference>
<protein>
    <submittedName>
        <fullName evidence="5">Uncharacterized protein</fullName>
    </submittedName>
</protein>
<comment type="subcellular location">
    <subcellularLocation>
        <location evidence="1">Cytoplasm</location>
    </subcellularLocation>
</comment>
<organism evidence="5 6">
    <name type="scientific">Tortispora caseinolytica NRRL Y-17796</name>
    <dbReference type="NCBI Taxonomy" id="767744"/>
    <lineage>
        <taxon>Eukaryota</taxon>
        <taxon>Fungi</taxon>
        <taxon>Dikarya</taxon>
        <taxon>Ascomycota</taxon>
        <taxon>Saccharomycotina</taxon>
        <taxon>Trigonopsidomycetes</taxon>
        <taxon>Trigonopsidales</taxon>
        <taxon>Trigonopsidaceae</taxon>
        <taxon>Tortispora</taxon>
    </lineage>
</organism>
<dbReference type="InterPro" id="IPR020428">
    <property type="entry name" value="PFA-DSPs"/>
</dbReference>
<keyword evidence="3" id="KW-0963">Cytoplasm</keyword>
<keyword evidence="6" id="KW-1185">Reference proteome</keyword>
<dbReference type="EMBL" id="KV453843">
    <property type="protein sequence ID" value="ODV89612.1"/>
    <property type="molecule type" value="Genomic_DNA"/>
</dbReference>
<dbReference type="Pfam" id="PF03162">
    <property type="entry name" value="Y_phosphatase2"/>
    <property type="match status" value="1"/>
</dbReference>
<gene>
    <name evidence="5" type="ORF">CANCADRAFT_19805</name>
</gene>
<dbReference type="GO" id="GO:0016791">
    <property type="term" value="F:phosphatase activity"/>
    <property type="evidence" value="ECO:0007669"/>
    <property type="project" value="InterPro"/>
</dbReference>
<dbReference type="SUPFAM" id="SSF52799">
    <property type="entry name" value="(Phosphotyrosine protein) phosphatases II"/>
    <property type="match status" value="1"/>
</dbReference>
<name>A0A1E4TCW4_9ASCO</name>
<evidence type="ECO:0000313" key="5">
    <source>
        <dbReference type="EMBL" id="ODV89612.1"/>
    </source>
</evidence>
<dbReference type="FunFam" id="3.90.190.10:FF:000035">
    <property type="entry name" value="Tyrosine phosphatase, putative"/>
    <property type="match status" value="1"/>
</dbReference>
<evidence type="ECO:0000256" key="2">
    <source>
        <dbReference type="ARBA" id="ARBA00009580"/>
    </source>
</evidence>
<sequence length="149" mass="17399">MLAPPDLFGMVENSLYRCAVVEPVNFAFLNTLELKMILYFNPEKPSKHLTGFMQDNRIELGKFGLRPWRSIAEDWKVLRDDVIQDALSFILDASKYPILIIDSTCTFVGVLRKLQHWSYTSIVAEYRIMNGSKSHYWNELYLEMTQIDI</sequence>
<dbReference type="PANTHER" id="PTHR31126">
    <property type="entry name" value="TYROSINE-PROTEIN PHOSPHATASE"/>
    <property type="match status" value="1"/>
</dbReference>
<dbReference type="InterPro" id="IPR029021">
    <property type="entry name" value="Prot-tyrosine_phosphatase-like"/>
</dbReference>
<dbReference type="AlphaFoldDB" id="A0A1E4TCW4"/>
<dbReference type="OrthoDB" id="6375174at2759"/>